<keyword evidence="7" id="KW-1185">Reference proteome</keyword>
<comment type="subcellular location">
    <subcellularLocation>
        <location evidence="1">Membrane</location>
    </subcellularLocation>
</comment>
<reference evidence="7" key="1">
    <citation type="journal article" date="2007" name="Nature">
        <title>The grapevine genome sequence suggests ancestral hexaploidization in major angiosperm phyla.</title>
        <authorList>
            <consortium name="The French-Italian Public Consortium for Grapevine Genome Characterization."/>
            <person name="Jaillon O."/>
            <person name="Aury J.-M."/>
            <person name="Noel B."/>
            <person name="Policriti A."/>
            <person name="Clepet C."/>
            <person name="Casagrande A."/>
            <person name="Choisne N."/>
            <person name="Aubourg S."/>
            <person name="Vitulo N."/>
            <person name="Jubin C."/>
            <person name="Vezzi A."/>
            <person name="Legeai F."/>
            <person name="Hugueney P."/>
            <person name="Dasilva C."/>
            <person name="Horner D."/>
            <person name="Mica E."/>
            <person name="Jublot D."/>
            <person name="Poulain J."/>
            <person name="Bruyere C."/>
            <person name="Billault A."/>
            <person name="Segurens B."/>
            <person name="Gouyvenoux M."/>
            <person name="Ugarte E."/>
            <person name="Cattonaro F."/>
            <person name="Anthouard V."/>
            <person name="Vico V."/>
            <person name="Del Fabbro C."/>
            <person name="Alaux M."/>
            <person name="Di Gaspero G."/>
            <person name="Dumas V."/>
            <person name="Felice N."/>
            <person name="Paillard S."/>
            <person name="Juman I."/>
            <person name="Moroldo M."/>
            <person name="Scalabrin S."/>
            <person name="Canaguier A."/>
            <person name="Le Clainche I."/>
            <person name="Malacrida G."/>
            <person name="Durand E."/>
            <person name="Pesole G."/>
            <person name="Laucou V."/>
            <person name="Chatelet P."/>
            <person name="Merdinoglu D."/>
            <person name="Delledonne M."/>
            <person name="Pezzotti M."/>
            <person name="Lecharny A."/>
            <person name="Scarpelli C."/>
            <person name="Artiguenave F."/>
            <person name="Pe M.E."/>
            <person name="Valle G."/>
            <person name="Morgante M."/>
            <person name="Caboche M."/>
            <person name="Adam-Blondon A.-F."/>
            <person name="Weissenbach J."/>
            <person name="Quetier F."/>
            <person name="Wincker P."/>
        </authorList>
    </citation>
    <scope>NUCLEOTIDE SEQUENCE [LARGE SCALE GENOMIC DNA]</scope>
    <source>
        <strain evidence="7">cv. Pinot noir / PN40024</strain>
    </source>
</reference>
<sequence>MKFEDCNNLSKKYKNLKQYKIAKLTPIEAGYCRAPSECGYLDVNASYYDLSFQPISSNKD</sequence>
<evidence type="ECO:0000313" key="7">
    <source>
        <dbReference type="Proteomes" id="UP000009183"/>
    </source>
</evidence>
<keyword evidence="3" id="KW-0812">Transmembrane</keyword>
<dbReference type="EMBL" id="FN595230">
    <property type="protein sequence ID" value="CBI20554.3"/>
    <property type="molecule type" value="Genomic_DNA"/>
</dbReference>
<dbReference type="PaxDb" id="29760-VIT_00s0125g00330.t01"/>
<dbReference type="HOGENOM" id="CLU_2946379_0_0_1"/>
<proteinExistence type="inferred from homology"/>
<dbReference type="InterPro" id="IPR044991">
    <property type="entry name" value="TET_plant"/>
</dbReference>
<evidence type="ECO:0000256" key="5">
    <source>
        <dbReference type="ARBA" id="ARBA00023136"/>
    </source>
</evidence>
<dbReference type="AlphaFoldDB" id="E0CTA5"/>
<keyword evidence="4" id="KW-1133">Transmembrane helix</keyword>
<organism evidence="6 7">
    <name type="scientific">Vitis vinifera</name>
    <name type="common">Grape</name>
    <dbReference type="NCBI Taxonomy" id="29760"/>
    <lineage>
        <taxon>Eukaryota</taxon>
        <taxon>Viridiplantae</taxon>
        <taxon>Streptophyta</taxon>
        <taxon>Embryophyta</taxon>
        <taxon>Tracheophyta</taxon>
        <taxon>Spermatophyta</taxon>
        <taxon>Magnoliopsida</taxon>
        <taxon>eudicotyledons</taxon>
        <taxon>Gunneridae</taxon>
        <taxon>Pentapetalae</taxon>
        <taxon>rosids</taxon>
        <taxon>Vitales</taxon>
        <taxon>Vitaceae</taxon>
        <taxon>Viteae</taxon>
        <taxon>Vitis</taxon>
    </lineage>
</organism>
<dbReference type="GO" id="GO:0009734">
    <property type="term" value="P:auxin-activated signaling pathway"/>
    <property type="evidence" value="ECO:0007669"/>
    <property type="project" value="InterPro"/>
</dbReference>
<gene>
    <name evidence="6" type="ORF">VIT_00s0125g00330</name>
</gene>
<name>E0CTA5_VITVI</name>
<dbReference type="OrthoDB" id="2014092at2759"/>
<comment type="similarity">
    <text evidence="2">Belongs to the tetraspanin (TM4SF) family.</text>
</comment>
<evidence type="ECO:0000256" key="1">
    <source>
        <dbReference type="ARBA" id="ARBA00004370"/>
    </source>
</evidence>
<evidence type="ECO:0000256" key="2">
    <source>
        <dbReference type="ARBA" id="ARBA00006840"/>
    </source>
</evidence>
<dbReference type="InParanoid" id="E0CTA5"/>
<keyword evidence="5" id="KW-0472">Membrane</keyword>
<protein>
    <submittedName>
        <fullName evidence="6">Uncharacterized protein</fullName>
    </submittedName>
</protein>
<evidence type="ECO:0000256" key="4">
    <source>
        <dbReference type="ARBA" id="ARBA00022989"/>
    </source>
</evidence>
<dbReference type="PANTHER" id="PTHR32191">
    <property type="entry name" value="TETRASPANIN-8-RELATED"/>
    <property type="match status" value="1"/>
</dbReference>
<accession>E0CTA5</accession>
<evidence type="ECO:0000313" key="6">
    <source>
        <dbReference type="EMBL" id="CBI20554.3"/>
    </source>
</evidence>
<dbReference type="Proteomes" id="UP000009183">
    <property type="component" value="Unassembled WGS sequence, unordered"/>
</dbReference>
<dbReference type="GO" id="GO:0016020">
    <property type="term" value="C:membrane"/>
    <property type="evidence" value="ECO:0007669"/>
    <property type="project" value="UniProtKB-SubCell"/>
</dbReference>
<evidence type="ECO:0000256" key="3">
    <source>
        <dbReference type="ARBA" id="ARBA00022692"/>
    </source>
</evidence>